<dbReference type="OrthoDB" id="2968667at2"/>
<comment type="caution">
    <text evidence="2">The sequence shown here is derived from an EMBL/GenBank/DDBJ whole genome shotgun (WGS) entry which is preliminary data.</text>
</comment>
<dbReference type="STRING" id="1229783.C273_00185"/>
<feature type="transmembrane region" description="Helical" evidence="1">
    <location>
        <begin position="12"/>
        <end position="33"/>
    </location>
</feature>
<evidence type="ECO:0000256" key="1">
    <source>
        <dbReference type="SAM" id="Phobius"/>
    </source>
</evidence>
<evidence type="ECO:0000313" key="2">
    <source>
        <dbReference type="EMBL" id="EKU50394.1"/>
    </source>
</evidence>
<keyword evidence="1" id="KW-0472">Membrane</keyword>
<accession>K9ASZ1</accession>
<keyword evidence="3" id="KW-1185">Reference proteome</keyword>
<feature type="transmembrane region" description="Helical" evidence="1">
    <location>
        <begin position="88"/>
        <end position="110"/>
    </location>
</feature>
<gene>
    <name evidence="2" type="ORF">C273_00185</name>
</gene>
<dbReference type="AlphaFoldDB" id="K9ASZ1"/>
<name>K9ASZ1_9STAP</name>
<feature type="transmembrane region" description="Helical" evidence="1">
    <location>
        <begin position="122"/>
        <end position="145"/>
    </location>
</feature>
<dbReference type="Proteomes" id="UP000009885">
    <property type="component" value="Unassembled WGS sequence"/>
</dbReference>
<sequence>MSKSLFRTNEVIELLFIYLFCLIVNSLITYISLHDWSDYIVLESYISLFIDYQNIIIIAVSFISLVYHYQFNRRKATEVRCKIIVGDYLFNLLLLHISLNLMILLLSFSISSLINLYFNIPFLSNFSVLGILVIYIFISIGMMIVNDVFKKVHE</sequence>
<evidence type="ECO:0000313" key="3">
    <source>
        <dbReference type="Proteomes" id="UP000009885"/>
    </source>
</evidence>
<organism evidence="2 3">
    <name type="scientific">Staphylococcus massiliensis S46</name>
    <dbReference type="NCBI Taxonomy" id="1229783"/>
    <lineage>
        <taxon>Bacteria</taxon>
        <taxon>Bacillati</taxon>
        <taxon>Bacillota</taxon>
        <taxon>Bacilli</taxon>
        <taxon>Bacillales</taxon>
        <taxon>Staphylococcaceae</taxon>
        <taxon>Staphylococcus</taxon>
    </lineage>
</organism>
<dbReference type="eggNOG" id="ENOG50335JI">
    <property type="taxonomic scope" value="Bacteria"/>
</dbReference>
<keyword evidence="1" id="KW-1133">Transmembrane helix</keyword>
<feature type="transmembrane region" description="Helical" evidence="1">
    <location>
        <begin position="45"/>
        <end position="67"/>
    </location>
</feature>
<protein>
    <submittedName>
        <fullName evidence="2">Uncharacterized protein</fullName>
    </submittedName>
</protein>
<reference evidence="2 3" key="1">
    <citation type="journal article" date="2013" name="Genome Announc.">
        <title>Genome Sequence of Staphylococcus massiliensis Strain S46, Isolated from the Surface of Healthy Human Skin.</title>
        <authorList>
            <person name="Srivastav R."/>
            <person name="Singh A."/>
            <person name="Jangir P.K."/>
            <person name="Kumari C."/>
            <person name="Muduli S."/>
            <person name="Sharma R."/>
        </authorList>
    </citation>
    <scope>NUCLEOTIDE SEQUENCE [LARGE SCALE GENOMIC DNA]</scope>
    <source>
        <strain evidence="2 3">S46</strain>
    </source>
</reference>
<keyword evidence="1" id="KW-0812">Transmembrane</keyword>
<dbReference type="EMBL" id="AMSQ01000001">
    <property type="protein sequence ID" value="EKU50394.1"/>
    <property type="molecule type" value="Genomic_DNA"/>
</dbReference>
<proteinExistence type="predicted"/>